<sequence length="51" mass="5689">MLLFNCAENGLPVETHLPLVNVHSRVLLSASRNWHGQDSVLDCRVQCSAEK</sequence>
<dbReference type="AlphaFoldDB" id="A0A0E9S235"/>
<name>A0A0E9S235_ANGAN</name>
<dbReference type="EMBL" id="GBXM01073979">
    <property type="protein sequence ID" value="JAH34598.1"/>
    <property type="molecule type" value="Transcribed_RNA"/>
</dbReference>
<protein>
    <submittedName>
        <fullName evidence="1">Uncharacterized protein</fullName>
    </submittedName>
</protein>
<reference evidence="1" key="2">
    <citation type="journal article" date="2015" name="Fish Shellfish Immunol.">
        <title>Early steps in the European eel (Anguilla anguilla)-Vibrio vulnificus interaction in the gills: Role of the RtxA13 toxin.</title>
        <authorList>
            <person name="Callol A."/>
            <person name="Pajuelo D."/>
            <person name="Ebbesson L."/>
            <person name="Teles M."/>
            <person name="MacKenzie S."/>
            <person name="Amaro C."/>
        </authorList>
    </citation>
    <scope>NUCLEOTIDE SEQUENCE</scope>
</reference>
<evidence type="ECO:0000313" key="1">
    <source>
        <dbReference type="EMBL" id="JAH34598.1"/>
    </source>
</evidence>
<proteinExistence type="predicted"/>
<organism evidence="1">
    <name type="scientific">Anguilla anguilla</name>
    <name type="common">European freshwater eel</name>
    <name type="synonym">Muraena anguilla</name>
    <dbReference type="NCBI Taxonomy" id="7936"/>
    <lineage>
        <taxon>Eukaryota</taxon>
        <taxon>Metazoa</taxon>
        <taxon>Chordata</taxon>
        <taxon>Craniata</taxon>
        <taxon>Vertebrata</taxon>
        <taxon>Euteleostomi</taxon>
        <taxon>Actinopterygii</taxon>
        <taxon>Neopterygii</taxon>
        <taxon>Teleostei</taxon>
        <taxon>Anguilliformes</taxon>
        <taxon>Anguillidae</taxon>
        <taxon>Anguilla</taxon>
    </lineage>
</organism>
<reference evidence="1" key="1">
    <citation type="submission" date="2014-11" db="EMBL/GenBank/DDBJ databases">
        <authorList>
            <person name="Amaro Gonzalez C."/>
        </authorList>
    </citation>
    <scope>NUCLEOTIDE SEQUENCE</scope>
</reference>
<accession>A0A0E9S235</accession>